<dbReference type="EMBL" id="CAKOGL010000019">
    <property type="protein sequence ID" value="CAH2098222.1"/>
    <property type="molecule type" value="Genomic_DNA"/>
</dbReference>
<dbReference type="Pfam" id="PF00394">
    <property type="entry name" value="Cu-oxidase"/>
    <property type="match status" value="1"/>
</dbReference>
<dbReference type="InterPro" id="IPR001117">
    <property type="entry name" value="Cu-oxidase_2nd"/>
</dbReference>
<evidence type="ECO:0000256" key="1">
    <source>
        <dbReference type="ARBA" id="ARBA00010609"/>
    </source>
</evidence>
<accession>A0AAU9UJG7</accession>
<feature type="domain" description="Plastocyanin-like" evidence="6">
    <location>
        <begin position="196"/>
        <end position="308"/>
    </location>
</feature>
<dbReference type="Proteomes" id="UP001153954">
    <property type="component" value="Unassembled WGS sequence"/>
</dbReference>
<evidence type="ECO:0000259" key="6">
    <source>
        <dbReference type="Pfam" id="PF07732"/>
    </source>
</evidence>
<reference evidence="7" key="1">
    <citation type="submission" date="2022-03" db="EMBL/GenBank/DDBJ databases">
        <authorList>
            <person name="Tunstrom K."/>
        </authorList>
    </citation>
    <scope>NUCLEOTIDE SEQUENCE</scope>
</reference>
<protein>
    <recommendedName>
        <fullName evidence="9">Laccase</fullName>
    </recommendedName>
</protein>
<organism evidence="7 8">
    <name type="scientific">Euphydryas editha</name>
    <name type="common">Edith's checkerspot</name>
    <dbReference type="NCBI Taxonomy" id="104508"/>
    <lineage>
        <taxon>Eukaryota</taxon>
        <taxon>Metazoa</taxon>
        <taxon>Ecdysozoa</taxon>
        <taxon>Arthropoda</taxon>
        <taxon>Hexapoda</taxon>
        <taxon>Insecta</taxon>
        <taxon>Pterygota</taxon>
        <taxon>Neoptera</taxon>
        <taxon>Endopterygota</taxon>
        <taxon>Lepidoptera</taxon>
        <taxon>Glossata</taxon>
        <taxon>Ditrysia</taxon>
        <taxon>Papilionoidea</taxon>
        <taxon>Nymphalidae</taxon>
        <taxon>Nymphalinae</taxon>
        <taxon>Euphydryas</taxon>
    </lineage>
</organism>
<proteinExistence type="inferred from homology"/>
<dbReference type="AlphaFoldDB" id="A0AAU9UJG7"/>
<dbReference type="PANTHER" id="PTHR11709">
    <property type="entry name" value="MULTI-COPPER OXIDASE"/>
    <property type="match status" value="1"/>
</dbReference>
<evidence type="ECO:0000313" key="8">
    <source>
        <dbReference type="Proteomes" id="UP001153954"/>
    </source>
</evidence>
<dbReference type="FunFam" id="2.60.40.420:FF:000031">
    <property type="entry name" value="Laccase-2 isoform A"/>
    <property type="match status" value="1"/>
</dbReference>
<dbReference type="InterPro" id="IPR011707">
    <property type="entry name" value="Cu-oxidase-like_N"/>
</dbReference>
<dbReference type="PANTHER" id="PTHR11709:SF394">
    <property type="entry name" value="FI03373P-RELATED"/>
    <property type="match status" value="1"/>
</dbReference>
<dbReference type="GO" id="GO:0005886">
    <property type="term" value="C:plasma membrane"/>
    <property type="evidence" value="ECO:0007669"/>
    <property type="project" value="TreeGrafter"/>
</dbReference>
<dbReference type="CDD" id="cd13884">
    <property type="entry name" value="CuRO_2_tcLCC_insect_like"/>
    <property type="match status" value="1"/>
</dbReference>
<keyword evidence="2" id="KW-0479">Metal-binding</keyword>
<dbReference type="GO" id="GO:0005507">
    <property type="term" value="F:copper ion binding"/>
    <property type="evidence" value="ECO:0007669"/>
    <property type="project" value="InterPro"/>
</dbReference>
<dbReference type="Pfam" id="PF07732">
    <property type="entry name" value="Cu-oxidase_3"/>
    <property type="match status" value="1"/>
</dbReference>
<dbReference type="GO" id="GO:0016491">
    <property type="term" value="F:oxidoreductase activity"/>
    <property type="evidence" value="ECO:0007669"/>
    <property type="project" value="UniProtKB-KW"/>
</dbReference>
<keyword evidence="4" id="KW-0186">Copper</keyword>
<evidence type="ECO:0000256" key="2">
    <source>
        <dbReference type="ARBA" id="ARBA00022723"/>
    </source>
</evidence>
<evidence type="ECO:0000259" key="5">
    <source>
        <dbReference type="Pfam" id="PF00394"/>
    </source>
</evidence>
<evidence type="ECO:0000256" key="3">
    <source>
        <dbReference type="ARBA" id="ARBA00023002"/>
    </source>
</evidence>
<comment type="caution">
    <text evidence="7">The sequence shown here is derived from an EMBL/GenBank/DDBJ whole genome shotgun (WGS) entry which is preliminary data.</text>
</comment>
<name>A0AAU9UJG7_EUPED</name>
<keyword evidence="8" id="KW-1185">Reference proteome</keyword>
<feature type="domain" description="Plastocyanin-like" evidence="5">
    <location>
        <begin position="323"/>
        <end position="422"/>
    </location>
</feature>
<evidence type="ECO:0008006" key="9">
    <source>
        <dbReference type="Google" id="ProtNLM"/>
    </source>
</evidence>
<gene>
    <name evidence="7" type="ORF">EEDITHA_LOCUS13360</name>
</gene>
<dbReference type="InterPro" id="IPR008972">
    <property type="entry name" value="Cupredoxin"/>
</dbReference>
<keyword evidence="3" id="KW-0560">Oxidoreductase</keyword>
<dbReference type="GO" id="GO:0006826">
    <property type="term" value="P:iron ion transport"/>
    <property type="evidence" value="ECO:0007669"/>
    <property type="project" value="TreeGrafter"/>
</dbReference>
<comment type="similarity">
    <text evidence="1">Belongs to the multicopper oxidase family.</text>
</comment>
<dbReference type="Gene3D" id="2.60.40.420">
    <property type="entry name" value="Cupredoxins - blue copper proteins"/>
    <property type="match status" value="2"/>
</dbReference>
<dbReference type="InterPro" id="IPR045087">
    <property type="entry name" value="Cu-oxidase_fam"/>
</dbReference>
<sequence length="444" mass="50465">METNAYANEINVQADIETTTHYETEPVMLEQMTTYSLPHIVENINSSDISIDIGGNKSNESIESSNVKVIENDEKVKTPESASKVLLPSVSNVPSNNFKYQTKTREVRTEKEAVNSVAKSRHTKQLIEKKNDIRAHVQYDEVTGELIGGDHPCQRECVEGEEPMICYYHFNLEWYQTMSKACYNCPYNATDCKRLDCIPADGINRALNVVNRKMPGPAIEVCQHDRIIVDVENDLMTEGTTVHWHGQHQRGTPYMDGTPYVTQCPILPESTFRYQFNATHAGTHFWHSHSGMQRADGAAGALIIRKPKSQDPYGNMYDYDKSEHVIIVTDWIHELSVGMFTDHHHAKGDNKPPTLLINGVGRFRFFNDSSRPTYMQAARFDVEQGYKYRFRVINAEFLNCPIEMSVDGHNITVIASDGYELEAITGKFDFKLFCTIFKNSIAIK</sequence>
<dbReference type="FunFam" id="2.60.40.420:FF:000045">
    <property type="entry name" value="Laccase 2"/>
    <property type="match status" value="1"/>
</dbReference>
<evidence type="ECO:0000313" key="7">
    <source>
        <dbReference type="EMBL" id="CAH2098222.1"/>
    </source>
</evidence>
<dbReference type="SUPFAM" id="SSF49503">
    <property type="entry name" value="Cupredoxins"/>
    <property type="match status" value="2"/>
</dbReference>
<evidence type="ECO:0000256" key="4">
    <source>
        <dbReference type="ARBA" id="ARBA00023008"/>
    </source>
</evidence>
<dbReference type="CDD" id="cd13858">
    <property type="entry name" value="CuRO_1_tcLCC2_insect_like"/>
    <property type="match status" value="1"/>
</dbReference>